<dbReference type="Proteomes" id="UP000799770">
    <property type="component" value="Unassembled WGS sequence"/>
</dbReference>
<sequence length="234" mass="27051">MAPGFLENRQRKLKLRAGRIAQFLKQSNPAQRLIHMAPAQRLIQSTPRSQPRILARETPQPTDESVRRGHDEPRQSSENHLRVTPVPPLEQAHDISELPYFLCGYFESPRRLQMYLERNTTPGLWGAFARGYRGALYTRENMHSIVSEEGRTAHGYVFYPTEPGDRTLNRLQDDRARWEVIEARVYTGSSRIYELKIVKALVSLNTPERISKYWFICCDPNRGGAPQIIAIRRP</sequence>
<keyword evidence="3" id="KW-1185">Reference proteome</keyword>
<reference evidence="2" key="1">
    <citation type="journal article" date="2020" name="Stud. Mycol.">
        <title>101 Dothideomycetes genomes: a test case for predicting lifestyles and emergence of pathogens.</title>
        <authorList>
            <person name="Haridas S."/>
            <person name="Albert R."/>
            <person name="Binder M."/>
            <person name="Bloem J."/>
            <person name="Labutti K."/>
            <person name="Salamov A."/>
            <person name="Andreopoulos B."/>
            <person name="Baker S."/>
            <person name="Barry K."/>
            <person name="Bills G."/>
            <person name="Bluhm B."/>
            <person name="Cannon C."/>
            <person name="Castanera R."/>
            <person name="Culley D."/>
            <person name="Daum C."/>
            <person name="Ezra D."/>
            <person name="Gonzalez J."/>
            <person name="Henrissat B."/>
            <person name="Kuo A."/>
            <person name="Liang C."/>
            <person name="Lipzen A."/>
            <person name="Lutzoni F."/>
            <person name="Magnuson J."/>
            <person name="Mondo S."/>
            <person name="Nolan M."/>
            <person name="Ohm R."/>
            <person name="Pangilinan J."/>
            <person name="Park H.-J."/>
            <person name="Ramirez L."/>
            <person name="Alfaro M."/>
            <person name="Sun H."/>
            <person name="Tritt A."/>
            <person name="Yoshinaga Y."/>
            <person name="Zwiers L.-H."/>
            <person name="Turgeon B."/>
            <person name="Goodwin S."/>
            <person name="Spatafora J."/>
            <person name="Crous P."/>
            <person name="Grigoriev I."/>
        </authorList>
    </citation>
    <scope>NUCLEOTIDE SEQUENCE</scope>
    <source>
        <strain evidence="2">CBS 627.86</strain>
    </source>
</reference>
<evidence type="ECO:0000313" key="3">
    <source>
        <dbReference type="Proteomes" id="UP000799770"/>
    </source>
</evidence>
<feature type="compositionally biased region" description="Basic and acidic residues" evidence="1">
    <location>
        <begin position="64"/>
        <end position="81"/>
    </location>
</feature>
<evidence type="ECO:0000256" key="1">
    <source>
        <dbReference type="SAM" id="MobiDB-lite"/>
    </source>
</evidence>
<feature type="region of interest" description="Disordered" evidence="1">
    <location>
        <begin position="39"/>
        <end position="82"/>
    </location>
</feature>
<organism evidence="2 3">
    <name type="scientific">Lophiotrema nucula</name>
    <dbReference type="NCBI Taxonomy" id="690887"/>
    <lineage>
        <taxon>Eukaryota</taxon>
        <taxon>Fungi</taxon>
        <taxon>Dikarya</taxon>
        <taxon>Ascomycota</taxon>
        <taxon>Pezizomycotina</taxon>
        <taxon>Dothideomycetes</taxon>
        <taxon>Pleosporomycetidae</taxon>
        <taxon>Pleosporales</taxon>
        <taxon>Lophiotremataceae</taxon>
        <taxon>Lophiotrema</taxon>
    </lineage>
</organism>
<dbReference type="AlphaFoldDB" id="A0A6A5Z072"/>
<name>A0A6A5Z072_9PLEO</name>
<gene>
    <name evidence="2" type="ORF">BDV96DRAFT_176512</name>
</gene>
<proteinExistence type="predicted"/>
<dbReference type="EMBL" id="ML977333">
    <property type="protein sequence ID" value="KAF2111741.1"/>
    <property type="molecule type" value="Genomic_DNA"/>
</dbReference>
<protein>
    <submittedName>
        <fullName evidence="2">Uncharacterized protein</fullName>
    </submittedName>
</protein>
<accession>A0A6A5Z072</accession>
<evidence type="ECO:0000313" key="2">
    <source>
        <dbReference type="EMBL" id="KAF2111741.1"/>
    </source>
</evidence>